<dbReference type="PROSITE" id="PS50995">
    <property type="entry name" value="HTH_MARR_2"/>
    <property type="match status" value="1"/>
</dbReference>
<keyword evidence="7" id="KW-1185">Reference proteome</keyword>
<proteinExistence type="inferred from homology"/>
<dbReference type="InterPro" id="IPR039422">
    <property type="entry name" value="MarR/SlyA-like"/>
</dbReference>
<dbReference type="PANTHER" id="PTHR33164:SF64">
    <property type="entry name" value="TRANSCRIPTIONAL REGULATOR SLYA"/>
    <property type="match status" value="1"/>
</dbReference>
<evidence type="ECO:0000256" key="2">
    <source>
        <dbReference type="ARBA" id="ARBA00023125"/>
    </source>
</evidence>
<dbReference type="InterPro" id="IPR036388">
    <property type="entry name" value="WH-like_DNA-bd_sf"/>
</dbReference>
<evidence type="ECO:0000256" key="3">
    <source>
        <dbReference type="ARBA" id="ARBA00023163"/>
    </source>
</evidence>
<comment type="similarity">
    <text evidence="4">Belongs to the UPF0310 family.</text>
</comment>
<dbReference type="EMBL" id="NPEI01000003">
    <property type="protein sequence ID" value="PKA16588.1"/>
    <property type="molecule type" value="Genomic_DNA"/>
</dbReference>
<dbReference type="PANTHER" id="PTHR33164">
    <property type="entry name" value="TRANSCRIPTIONAL REGULATOR, MARR FAMILY"/>
    <property type="match status" value="1"/>
</dbReference>
<protein>
    <recommendedName>
        <fullName evidence="4">UPF0310 protein CH363_07395</fullName>
    </recommendedName>
</protein>
<dbReference type="InterPro" id="IPR000835">
    <property type="entry name" value="HTH_MarR-typ"/>
</dbReference>
<dbReference type="CDD" id="cd21132">
    <property type="entry name" value="EVE-like"/>
    <property type="match status" value="1"/>
</dbReference>
<dbReference type="SMART" id="SM00347">
    <property type="entry name" value="HTH_MARR"/>
    <property type="match status" value="1"/>
</dbReference>
<dbReference type="Gene3D" id="1.10.10.10">
    <property type="entry name" value="Winged helix-like DNA-binding domain superfamily/Winged helix DNA-binding domain"/>
    <property type="match status" value="1"/>
</dbReference>
<evidence type="ECO:0000259" key="5">
    <source>
        <dbReference type="PROSITE" id="PS50995"/>
    </source>
</evidence>
<dbReference type="InterPro" id="IPR002740">
    <property type="entry name" value="EVE_domain"/>
</dbReference>
<evidence type="ECO:0000313" key="7">
    <source>
        <dbReference type="Proteomes" id="UP000231857"/>
    </source>
</evidence>
<gene>
    <name evidence="6" type="ORF">CH363_07395</name>
</gene>
<evidence type="ECO:0000256" key="4">
    <source>
        <dbReference type="HAMAP-Rule" id="MF_00771"/>
    </source>
</evidence>
<keyword evidence="1" id="KW-0805">Transcription regulation</keyword>
<evidence type="ECO:0000256" key="1">
    <source>
        <dbReference type="ARBA" id="ARBA00023015"/>
    </source>
</evidence>
<comment type="caution">
    <text evidence="6">The sequence shown here is derived from an EMBL/GenBank/DDBJ whole genome shotgun (WGS) entry which is preliminary data.</text>
</comment>
<keyword evidence="3" id="KW-0804">Transcription</keyword>
<accession>A0ABX4PQG6</accession>
<dbReference type="HAMAP" id="MF_00771">
    <property type="entry name" value="UPF0310"/>
    <property type="match status" value="1"/>
</dbReference>
<organism evidence="6 7">
    <name type="scientific">Leptospira haakeii</name>
    <dbReference type="NCBI Taxonomy" id="2023198"/>
    <lineage>
        <taxon>Bacteria</taxon>
        <taxon>Pseudomonadati</taxon>
        <taxon>Spirochaetota</taxon>
        <taxon>Spirochaetia</taxon>
        <taxon>Leptospirales</taxon>
        <taxon>Leptospiraceae</taxon>
        <taxon>Leptospira</taxon>
    </lineage>
</organism>
<feature type="domain" description="HTH marR-type" evidence="5">
    <location>
        <begin position="152"/>
        <end position="288"/>
    </location>
</feature>
<dbReference type="Pfam" id="PF01047">
    <property type="entry name" value="MarR"/>
    <property type="match status" value="1"/>
</dbReference>
<name>A0ABX4PQG6_9LEPT</name>
<dbReference type="Proteomes" id="UP000231857">
    <property type="component" value="Unassembled WGS sequence"/>
</dbReference>
<dbReference type="SUPFAM" id="SSF46785">
    <property type="entry name" value="Winged helix' DNA-binding domain"/>
    <property type="match status" value="1"/>
</dbReference>
<keyword evidence="2" id="KW-0238">DNA-binding</keyword>
<dbReference type="InterPro" id="IPR015947">
    <property type="entry name" value="PUA-like_sf"/>
</dbReference>
<dbReference type="SUPFAM" id="SSF88697">
    <property type="entry name" value="PUA domain-like"/>
    <property type="match status" value="1"/>
</dbReference>
<reference evidence="6 7" key="1">
    <citation type="submission" date="2017-07" db="EMBL/GenBank/DDBJ databases">
        <title>Leptospira spp. isolated from tropical soils.</title>
        <authorList>
            <person name="Thibeaux R."/>
            <person name="Iraola G."/>
            <person name="Ferres I."/>
            <person name="Bierque E."/>
            <person name="Girault D."/>
            <person name="Soupe-Gilbert M.-E."/>
            <person name="Picardeau M."/>
            <person name="Goarant C."/>
        </authorList>
    </citation>
    <scope>NUCLEOTIDE SEQUENCE [LARGE SCALE GENOMIC DNA]</scope>
    <source>
        <strain evidence="6 7">ATI7-C-A2</strain>
    </source>
</reference>
<sequence length="288" mass="33172">MSSKYWIVVASKEHSTLGTSQGIVQACHGKKAPLARMKKGDWVLVYSSKENFGSKTPYRKFTSLGQIEDDSIYPFQMSADFCPFRRNVKYFPTQEADILPLVSSLDFIKNKKSWGFPFRFGFLEIGSKDFELISERMEEVSKDKIFRYDKSDDSPGFLLWQVTNLWQREIRKVLEPLDLTHAQFVLLAVTHWLELHEEETTQIKIADRAKTDPMTTSTVLRTLESKKLVKRISHETDTRAKLVKTTSEGQKVLKQAVKVVEDFDEAFFSILGGKRKDMVTGLQILSRK</sequence>
<dbReference type="PROSITE" id="PS51257">
    <property type="entry name" value="PROKAR_LIPOPROTEIN"/>
    <property type="match status" value="1"/>
</dbReference>
<dbReference type="Gene3D" id="3.10.590.10">
    <property type="entry name" value="ph1033 like domains"/>
    <property type="match status" value="1"/>
</dbReference>
<dbReference type="NCBIfam" id="NF002616">
    <property type="entry name" value="PRK02268.1-2"/>
    <property type="match status" value="1"/>
</dbReference>
<evidence type="ECO:0000313" key="6">
    <source>
        <dbReference type="EMBL" id="PKA16588.1"/>
    </source>
</evidence>
<dbReference type="InterPro" id="IPR036390">
    <property type="entry name" value="WH_DNA-bd_sf"/>
</dbReference>
<dbReference type="Pfam" id="PF01878">
    <property type="entry name" value="EVE"/>
    <property type="match status" value="1"/>
</dbReference>
<dbReference type="InterPro" id="IPR022996">
    <property type="entry name" value="UPF0310"/>
</dbReference>